<dbReference type="Pfam" id="PF11951">
    <property type="entry name" value="Fungal_trans_2"/>
    <property type="match status" value="1"/>
</dbReference>
<feature type="region of interest" description="Disordered" evidence="2">
    <location>
        <begin position="1"/>
        <end position="23"/>
    </location>
</feature>
<dbReference type="PANTHER" id="PTHR37540:SF5">
    <property type="entry name" value="TRANSCRIPTION FACTOR DOMAIN-CONTAINING PROTEIN"/>
    <property type="match status" value="1"/>
</dbReference>
<name>A0A8H4LB58_9HYPO</name>
<dbReference type="Proteomes" id="UP000554235">
    <property type="component" value="Unassembled WGS sequence"/>
</dbReference>
<evidence type="ECO:0000313" key="4">
    <source>
        <dbReference type="Proteomes" id="UP000554235"/>
    </source>
</evidence>
<evidence type="ECO:0000256" key="2">
    <source>
        <dbReference type="SAM" id="MobiDB-lite"/>
    </source>
</evidence>
<dbReference type="EMBL" id="JAADYS010000916">
    <property type="protein sequence ID" value="KAF4466207.1"/>
    <property type="molecule type" value="Genomic_DNA"/>
</dbReference>
<evidence type="ECO:0000313" key="3">
    <source>
        <dbReference type="EMBL" id="KAF4466207.1"/>
    </source>
</evidence>
<organism evidence="3 4">
    <name type="scientific">Fusarium albosuccineum</name>
    <dbReference type="NCBI Taxonomy" id="1237068"/>
    <lineage>
        <taxon>Eukaryota</taxon>
        <taxon>Fungi</taxon>
        <taxon>Dikarya</taxon>
        <taxon>Ascomycota</taxon>
        <taxon>Pezizomycotina</taxon>
        <taxon>Sordariomycetes</taxon>
        <taxon>Hypocreomycetidae</taxon>
        <taxon>Hypocreales</taxon>
        <taxon>Nectriaceae</taxon>
        <taxon>Fusarium</taxon>
        <taxon>Fusarium decemcellulare species complex</taxon>
    </lineage>
</organism>
<keyword evidence="4" id="KW-1185">Reference proteome</keyword>
<proteinExistence type="predicted"/>
<evidence type="ECO:0000256" key="1">
    <source>
        <dbReference type="ARBA" id="ARBA00023242"/>
    </source>
</evidence>
<sequence>MFSSTSFVTSQPQPPPPPLPTTETWIVSTSIDKPDPRTRRIIRSKAMRGRNTRADRQAWARARSQRDEALFCQRADAHAQQPALPIPRKIASELALDRYGFEMKPYMLDLMYQGFNTVKPCTYAVDMKLINESETELYALNDIHRHRATIHSILFASQAFQDLSRGQPFGDIAQFHLGKTLHYLQQSLNDQNGAISMATIAVVTTLASAASMFGDLETVEKHMNGLHQIFELRGGMQSLQRGSLIQHKAQRLDLSLSMSTGQKPRLFPDEISWSPQITRAGFATRYKELDLIQPAPDPRLIGIWADLKHYSTMANKAWESGGKISPEFFLLFSTSIPIRLLDLEYEISSISELMRLAMLANVKGVLFRIPGVGRRMRYLFNRLEQALQAQQYPPLPENARLIFWALIVSGISIFEDFDQVWLRSTLVQTALVLGVQGWSKARAILRSVAWIDVIYDGPAETAFDQWHPGARYES</sequence>
<keyword evidence="1" id="KW-0539">Nucleus</keyword>
<gene>
    <name evidence="3" type="ORF">FALBO_6944</name>
</gene>
<dbReference type="OrthoDB" id="4158087at2759"/>
<protein>
    <submittedName>
        <fullName evidence="3">Uncharacterized protein</fullName>
    </submittedName>
</protein>
<reference evidence="3 4" key="1">
    <citation type="submission" date="2020-01" db="EMBL/GenBank/DDBJ databases">
        <title>Identification and distribution of gene clusters putatively required for synthesis of sphingolipid metabolism inhibitors in phylogenetically diverse species of the filamentous fungus Fusarium.</title>
        <authorList>
            <person name="Kim H.-S."/>
            <person name="Busman M."/>
            <person name="Brown D.W."/>
            <person name="Divon H."/>
            <person name="Uhlig S."/>
            <person name="Proctor R.H."/>
        </authorList>
    </citation>
    <scope>NUCLEOTIDE SEQUENCE [LARGE SCALE GENOMIC DNA]</scope>
    <source>
        <strain evidence="3 4">NRRL 20459</strain>
    </source>
</reference>
<accession>A0A8H4LB58</accession>
<dbReference type="AlphaFoldDB" id="A0A8H4LB58"/>
<comment type="caution">
    <text evidence="3">The sequence shown here is derived from an EMBL/GenBank/DDBJ whole genome shotgun (WGS) entry which is preliminary data.</text>
</comment>
<feature type="compositionally biased region" description="Low complexity" evidence="2">
    <location>
        <begin position="1"/>
        <end position="11"/>
    </location>
</feature>
<dbReference type="PANTHER" id="PTHR37540">
    <property type="entry name" value="TRANSCRIPTION FACTOR (ACR-2), PUTATIVE-RELATED-RELATED"/>
    <property type="match status" value="1"/>
</dbReference>
<dbReference type="InterPro" id="IPR021858">
    <property type="entry name" value="Fun_TF"/>
</dbReference>